<organism evidence="2 3">
    <name type="scientific">Methanobrevibacter olleyae</name>
    <dbReference type="NCBI Taxonomy" id="294671"/>
    <lineage>
        <taxon>Archaea</taxon>
        <taxon>Methanobacteriati</taxon>
        <taxon>Methanobacteriota</taxon>
        <taxon>Methanomada group</taxon>
        <taxon>Methanobacteria</taxon>
        <taxon>Methanobacteriales</taxon>
        <taxon>Methanobacteriaceae</taxon>
        <taxon>Methanobrevibacter</taxon>
    </lineage>
</organism>
<protein>
    <submittedName>
        <fullName evidence="2">Uncharacterized protein</fullName>
    </submittedName>
</protein>
<accession>A0A126R1Z4</accession>
<reference evidence="3" key="2">
    <citation type="submission" date="2016-02" db="EMBL/GenBank/DDBJ databases">
        <title>The draft genome sequence of the rumen methanogen Methanobrevibacter olleyae YLM1.</title>
        <authorList>
            <consortium name="New Zealand Agricultural Greenhouse Gas Research Centre/Pastoral Greenhouse Gas Research Consortium"/>
            <person name="Kelly W.J."/>
            <person name="Li D."/>
            <person name="Lambie S.C."/>
            <person name="Attwood G.T."/>
            <person name="Altermann E."/>
            <person name="Leahy S.C."/>
        </authorList>
    </citation>
    <scope>NUCLEOTIDE SEQUENCE [LARGE SCALE GENOMIC DNA]</scope>
    <source>
        <strain evidence="3">YLM1</strain>
    </source>
</reference>
<evidence type="ECO:0000313" key="2">
    <source>
        <dbReference type="EMBL" id="AMK16301.1"/>
    </source>
</evidence>
<feature type="coiled-coil region" evidence="1">
    <location>
        <begin position="29"/>
        <end position="63"/>
    </location>
</feature>
<keyword evidence="1" id="KW-0175">Coiled coil</keyword>
<dbReference type="KEGG" id="mol:YLM1_1746"/>
<proteinExistence type="predicted"/>
<dbReference type="AlphaFoldDB" id="A0A126R1Z4"/>
<name>A0A126R1Z4_METOL</name>
<sequence length="79" mass="9330">MKKRFELDEQVGISRTRQFIVDNGEEIGLYKILELLNAQERRIDELEHELNSLDGLYAADNKEMENVFRLDFSKGLRND</sequence>
<dbReference type="STRING" id="294671.YLM1_1746"/>
<evidence type="ECO:0000256" key="1">
    <source>
        <dbReference type="SAM" id="Coils"/>
    </source>
</evidence>
<reference evidence="2 3" key="1">
    <citation type="journal article" date="2016" name="Genome Announc.">
        <title>Draft Genome Sequence of the Rumen Methanogen Methanobrevibacter olleyae YLM1.</title>
        <authorList>
            <person name="Kelly W.J."/>
            <person name="Li D."/>
            <person name="Lambie S.C."/>
            <person name="Cox F."/>
            <person name="Attwood G.T."/>
            <person name="Altermann E."/>
            <person name="Leahy S.C."/>
        </authorList>
    </citation>
    <scope>NUCLEOTIDE SEQUENCE [LARGE SCALE GENOMIC DNA]</scope>
    <source>
        <strain evidence="2 3">YLM1</strain>
    </source>
</reference>
<dbReference type="PATRIC" id="fig|294671.3.peg.1815"/>
<evidence type="ECO:0000313" key="3">
    <source>
        <dbReference type="Proteomes" id="UP000066376"/>
    </source>
</evidence>
<dbReference type="EMBL" id="CP014265">
    <property type="protein sequence ID" value="AMK16301.1"/>
    <property type="molecule type" value="Genomic_DNA"/>
</dbReference>
<gene>
    <name evidence="2" type="ORF">YLM1_1746</name>
</gene>
<dbReference type="RefSeq" id="WP_067148642.1">
    <property type="nucleotide sequence ID" value="NZ_CP014265.1"/>
</dbReference>
<dbReference type="Proteomes" id="UP000066376">
    <property type="component" value="Chromosome"/>
</dbReference>
<dbReference type="GeneID" id="28490055"/>
<keyword evidence="3" id="KW-1185">Reference proteome</keyword>